<evidence type="ECO:0000313" key="1">
    <source>
        <dbReference type="EMBL" id="EHG98364.1"/>
    </source>
</evidence>
<reference evidence="1 2" key="1">
    <citation type="submission" date="2011-03" db="EMBL/GenBank/DDBJ databases">
        <authorList>
            <person name="Weinstock G."/>
            <person name="Sodergren E."/>
            <person name="Clifton S."/>
            <person name="Fulton L."/>
            <person name="Fulton B."/>
            <person name="Courtney L."/>
            <person name="Fronick C."/>
            <person name="Harrison M."/>
            <person name="Strong C."/>
            <person name="Farmer C."/>
            <person name="Delahaunty K."/>
            <person name="Markovic C."/>
            <person name="Hall O."/>
            <person name="Minx P."/>
            <person name="Tomlinson C."/>
            <person name="Mitreva M."/>
            <person name="Hou S."/>
            <person name="Chen J."/>
            <person name="Wollam A."/>
            <person name="Pepin K.H."/>
            <person name="Johnson M."/>
            <person name="Bhonagiri V."/>
            <person name="Zhang X."/>
            <person name="Suruliraj S."/>
            <person name="Warren W."/>
            <person name="Chinwalla A."/>
            <person name="Mardis E.R."/>
            <person name="Wilson R.K."/>
        </authorList>
    </citation>
    <scope>NUCLEOTIDE SEQUENCE [LARGE SCALE GENOMIC DNA]</scope>
    <source>
        <strain evidence="1 2">YIT 11840</strain>
    </source>
</reference>
<sequence>MQAPKNAVWNTLIFQSHENDFSFGAERFSNLLQTKDNKPRKRGENSLKTPPKYRILLSFSRNRTYRRELFLPIFSLSKHKKSGQTPAFSNLYPI</sequence>
<evidence type="ECO:0000313" key="2">
    <source>
        <dbReference type="Proteomes" id="UP000003598"/>
    </source>
</evidence>
<comment type="caution">
    <text evidence="1">The sequence shown here is derived from an EMBL/GenBank/DDBJ whole genome shotgun (WGS) entry which is preliminary data.</text>
</comment>
<organism evidence="1 2">
    <name type="scientific">Paraprevotella clara YIT 11840</name>
    <dbReference type="NCBI Taxonomy" id="762968"/>
    <lineage>
        <taxon>Bacteria</taxon>
        <taxon>Pseudomonadati</taxon>
        <taxon>Bacteroidota</taxon>
        <taxon>Bacteroidia</taxon>
        <taxon>Bacteroidales</taxon>
        <taxon>Prevotellaceae</taxon>
        <taxon>Paraprevotella</taxon>
    </lineage>
</organism>
<accession>G5SWY3</accession>
<dbReference type="EMBL" id="AFFY01000098">
    <property type="protein sequence ID" value="EHG98364.1"/>
    <property type="molecule type" value="Genomic_DNA"/>
</dbReference>
<proteinExistence type="predicted"/>
<protein>
    <submittedName>
        <fullName evidence="1">Uncharacterized protein</fullName>
    </submittedName>
</protein>
<dbReference type="Proteomes" id="UP000003598">
    <property type="component" value="Unassembled WGS sequence"/>
</dbReference>
<dbReference type="HOGENOM" id="CLU_2383493_0_0_10"/>
<gene>
    <name evidence="1" type="ORF">HMPREF9441_03911</name>
</gene>
<keyword evidence="2" id="KW-1185">Reference proteome</keyword>
<dbReference type="AlphaFoldDB" id="G5SWY3"/>
<name>G5SWY3_9BACT</name>